<evidence type="ECO:0000259" key="7">
    <source>
        <dbReference type="PROSITE" id="PS50115"/>
    </source>
</evidence>
<dbReference type="Pfam" id="PF01412">
    <property type="entry name" value="ArfGap"/>
    <property type="match status" value="1"/>
</dbReference>
<dbReference type="PROSITE" id="PS50115">
    <property type="entry name" value="ARFGAP"/>
    <property type="match status" value="1"/>
</dbReference>
<feature type="region of interest" description="Disordered" evidence="6">
    <location>
        <begin position="134"/>
        <end position="236"/>
    </location>
</feature>
<sequence>MSSDEFATKDEIKSIFTKLQRHPSNKQCFDCATKNPTWTSIPFGIFLCLNCSAIHRNLGVHISFVKSSVLDTKWTYKQLRSMKCGGNNKLKDYLVKNGGSSTLTRQPQEKYGSSAASTYKEKLEKKALLDAKNHPNVLEWDDGSEEDASEESSSTAEDNFFSKWDKPSTTPSPLGSRPITPLNKSTTPEPTGNTLLAPKPRTITKSSTMKTSSSAKKNILGGGSRSRAKLGAKKVQAADIDFDDFEKKAQEEEEEAKVLGYNPAKEEALSSLDNFLQPKTELTSTSSSRQPSVTQTKLSAPKAEKPQTFAKLGFGMTNVTAAAEQPTQKKYAEIDYSGDVEKRFGNQKGISSDQYYGVGSYDEAQAQEARSKLQAFTGASSISSSQYYGGEENGAGGMPNRSGSANGDELEKIMEYAEKYLGEDMNAIKGALENGAEKLGSYLRDVLR</sequence>
<keyword evidence="1" id="KW-0343">GTPase activation</keyword>
<feature type="compositionally biased region" description="Polar residues" evidence="6">
    <location>
        <begin position="182"/>
        <end position="194"/>
    </location>
</feature>
<dbReference type="PANTHER" id="PTHR45686:SF4">
    <property type="entry name" value="ADP-RIBOSYLATION FACTOR GTPASE ACTIVATING PROTEIN 3, ISOFORM H"/>
    <property type="match status" value="1"/>
</dbReference>
<feature type="compositionally biased region" description="Low complexity" evidence="6">
    <location>
        <begin position="203"/>
        <end position="217"/>
    </location>
</feature>
<dbReference type="OrthoDB" id="983479at2759"/>
<evidence type="ECO:0000256" key="3">
    <source>
        <dbReference type="ARBA" id="ARBA00022771"/>
    </source>
</evidence>
<evidence type="ECO:0000256" key="6">
    <source>
        <dbReference type="SAM" id="MobiDB-lite"/>
    </source>
</evidence>
<keyword evidence="9" id="KW-1185">Reference proteome</keyword>
<organism evidence="8 9">
    <name type="scientific">[Candida] arabinofermentans NRRL YB-2248</name>
    <dbReference type="NCBI Taxonomy" id="983967"/>
    <lineage>
        <taxon>Eukaryota</taxon>
        <taxon>Fungi</taxon>
        <taxon>Dikarya</taxon>
        <taxon>Ascomycota</taxon>
        <taxon>Saccharomycotina</taxon>
        <taxon>Pichiomycetes</taxon>
        <taxon>Pichiales</taxon>
        <taxon>Pichiaceae</taxon>
        <taxon>Ogataea</taxon>
        <taxon>Ogataea/Candida clade</taxon>
    </lineage>
</organism>
<proteinExistence type="predicted"/>
<dbReference type="CDD" id="cd08831">
    <property type="entry name" value="ArfGap_ArfGap2_3_like"/>
    <property type="match status" value="1"/>
</dbReference>
<dbReference type="InterPro" id="IPR038508">
    <property type="entry name" value="ArfGAP_dom_sf"/>
</dbReference>
<dbReference type="Gene3D" id="1.10.220.150">
    <property type="entry name" value="Arf GTPase activating protein"/>
    <property type="match status" value="1"/>
</dbReference>
<gene>
    <name evidence="8" type="ORF">CANARDRAFT_5041</name>
</gene>
<name>A0A1E4T7I7_9ASCO</name>
<evidence type="ECO:0000256" key="1">
    <source>
        <dbReference type="ARBA" id="ARBA00022468"/>
    </source>
</evidence>
<dbReference type="GO" id="GO:0000139">
    <property type="term" value="C:Golgi membrane"/>
    <property type="evidence" value="ECO:0007669"/>
    <property type="project" value="GOC"/>
</dbReference>
<feature type="compositionally biased region" description="Polar residues" evidence="6">
    <location>
        <begin position="280"/>
        <end position="298"/>
    </location>
</feature>
<dbReference type="InterPro" id="IPR037278">
    <property type="entry name" value="ARFGAP/RecO"/>
</dbReference>
<protein>
    <recommendedName>
        <fullName evidence="7">Arf-GAP domain-containing protein</fullName>
    </recommendedName>
</protein>
<dbReference type="SUPFAM" id="SSF57863">
    <property type="entry name" value="ArfGap/RecO-like zinc finger"/>
    <property type="match status" value="1"/>
</dbReference>
<dbReference type="PRINTS" id="PR00405">
    <property type="entry name" value="REVINTRACTNG"/>
</dbReference>
<dbReference type="EMBL" id="KV453847">
    <property type="protein sequence ID" value="ODV87727.1"/>
    <property type="molecule type" value="Genomic_DNA"/>
</dbReference>
<evidence type="ECO:0000313" key="8">
    <source>
        <dbReference type="EMBL" id="ODV87727.1"/>
    </source>
</evidence>
<dbReference type="InterPro" id="IPR001164">
    <property type="entry name" value="ArfGAP_dom"/>
</dbReference>
<dbReference type="STRING" id="983967.A0A1E4T7I7"/>
<keyword evidence="2" id="KW-0479">Metal-binding</keyword>
<feature type="domain" description="Arf-GAP" evidence="7">
    <location>
        <begin position="13"/>
        <end position="123"/>
    </location>
</feature>
<dbReference type="GO" id="GO:0005096">
    <property type="term" value="F:GTPase activator activity"/>
    <property type="evidence" value="ECO:0007669"/>
    <property type="project" value="UniProtKB-KW"/>
</dbReference>
<accession>A0A1E4T7I7</accession>
<feature type="compositionally biased region" description="Acidic residues" evidence="6">
    <location>
        <begin position="139"/>
        <end position="150"/>
    </location>
</feature>
<dbReference type="GO" id="GO:0048205">
    <property type="term" value="P:COPI coating of Golgi vesicle"/>
    <property type="evidence" value="ECO:0007669"/>
    <property type="project" value="TreeGrafter"/>
</dbReference>
<feature type="region of interest" description="Disordered" evidence="6">
    <location>
        <begin position="280"/>
        <end position="305"/>
    </location>
</feature>
<dbReference type="PANTHER" id="PTHR45686">
    <property type="entry name" value="ADP-RIBOSYLATION FACTOR GTPASE ACTIVATING PROTEIN 3, ISOFORM H-RELATED"/>
    <property type="match status" value="1"/>
</dbReference>
<dbReference type="SMART" id="SM00105">
    <property type="entry name" value="ArfGap"/>
    <property type="match status" value="1"/>
</dbReference>
<keyword evidence="3 5" id="KW-0863">Zinc-finger</keyword>
<dbReference type="Proteomes" id="UP000094801">
    <property type="component" value="Unassembled WGS sequence"/>
</dbReference>
<keyword evidence="4" id="KW-0862">Zinc</keyword>
<evidence type="ECO:0000313" key="9">
    <source>
        <dbReference type="Proteomes" id="UP000094801"/>
    </source>
</evidence>
<dbReference type="AlphaFoldDB" id="A0A1E4T7I7"/>
<feature type="region of interest" description="Disordered" evidence="6">
    <location>
        <begin position="98"/>
        <end position="117"/>
    </location>
</feature>
<evidence type="ECO:0000256" key="4">
    <source>
        <dbReference type="ARBA" id="ARBA00022833"/>
    </source>
</evidence>
<evidence type="ECO:0000256" key="2">
    <source>
        <dbReference type="ARBA" id="ARBA00022723"/>
    </source>
</evidence>
<reference evidence="9" key="1">
    <citation type="submission" date="2016-04" db="EMBL/GenBank/DDBJ databases">
        <title>Comparative genomics of biotechnologically important yeasts.</title>
        <authorList>
            <consortium name="DOE Joint Genome Institute"/>
            <person name="Riley R."/>
            <person name="Haridas S."/>
            <person name="Wolfe K.H."/>
            <person name="Lopes M.R."/>
            <person name="Hittinger C.T."/>
            <person name="Goker M."/>
            <person name="Salamov A."/>
            <person name="Wisecaver J."/>
            <person name="Long T.M."/>
            <person name="Aerts A.L."/>
            <person name="Barry K."/>
            <person name="Choi C."/>
            <person name="Clum A."/>
            <person name="Coughlan A.Y."/>
            <person name="Deshpande S."/>
            <person name="Douglass A.P."/>
            <person name="Hanson S.J."/>
            <person name="Klenk H.-P."/>
            <person name="Labutti K."/>
            <person name="Lapidus A."/>
            <person name="Lindquist E."/>
            <person name="Lipzen A."/>
            <person name="Meier-Kolthoff J.P."/>
            <person name="Ohm R.A."/>
            <person name="Otillar R.P."/>
            <person name="Pangilinan J."/>
            <person name="Peng Y."/>
            <person name="Rokas A."/>
            <person name="Rosa C.A."/>
            <person name="Scheuner C."/>
            <person name="Sibirny A.A."/>
            <person name="Slot J.C."/>
            <person name="Stielow J.B."/>
            <person name="Sun H."/>
            <person name="Kurtzman C.P."/>
            <person name="Blackwell M."/>
            <person name="Grigoriev I.V."/>
            <person name="Jeffries T.W."/>
        </authorList>
    </citation>
    <scope>NUCLEOTIDE SEQUENCE [LARGE SCALE GENOMIC DNA]</scope>
    <source>
        <strain evidence="9">NRRL YB-2248</strain>
    </source>
</reference>
<dbReference type="GO" id="GO:0008270">
    <property type="term" value="F:zinc ion binding"/>
    <property type="evidence" value="ECO:0007669"/>
    <property type="project" value="UniProtKB-KW"/>
</dbReference>
<feature type="region of interest" description="Disordered" evidence="6">
    <location>
        <begin position="387"/>
        <end position="409"/>
    </location>
</feature>
<evidence type="ECO:0000256" key="5">
    <source>
        <dbReference type="PROSITE-ProRule" id="PRU00288"/>
    </source>
</evidence>